<evidence type="ECO:0000313" key="3">
    <source>
        <dbReference type="Proteomes" id="UP000248584"/>
    </source>
</evidence>
<dbReference type="EMBL" id="QKZR01000003">
    <property type="protein sequence ID" value="PZX39742.1"/>
    <property type="molecule type" value="Genomic_DNA"/>
</dbReference>
<dbReference type="Proteomes" id="UP000248584">
    <property type="component" value="Unassembled WGS sequence"/>
</dbReference>
<keyword evidence="1" id="KW-1133">Transmembrane helix</keyword>
<keyword evidence="1" id="KW-0812">Transmembrane</keyword>
<accession>A0ABX5PXA3</accession>
<evidence type="ECO:0000256" key="1">
    <source>
        <dbReference type="SAM" id="Phobius"/>
    </source>
</evidence>
<keyword evidence="1" id="KW-0472">Membrane</keyword>
<evidence type="ECO:0000313" key="2">
    <source>
        <dbReference type="EMBL" id="PZX39742.1"/>
    </source>
</evidence>
<sequence>MLEIFLIIYLSKKIGAILESKGYKKGWYIALFVFTWITGELGGFVIGALVFPEQPIAMYIIALLGAAAAFAANFYFAKSLPNKNMHDLDQFGMTEEFNA</sequence>
<comment type="caution">
    <text evidence="2">The sequence shown here is derived from an EMBL/GenBank/DDBJ whole genome shotgun (WGS) entry which is preliminary data.</text>
</comment>
<feature type="transmembrane region" description="Helical" evidence="1">
    <location>
        <begin position="56"/>
        <end position="76"/>
    </location>
</feature>
<proteinExistence type="predicted"/>
<name>A0ABX5PXA3_9FLAO</name>
<protein>
    <submittedName>
        <fullName evidence="2">Uncharacterized protein</fullName>
    </submittedName>
</protein>
<dbReference type="RefSeq" id="WP_015363218.1">
    <property type="nucleotide sequence ID" value="NZ_QKZR01000003.1"/>
</dbReference>
<keyword evidence="3" id="KW-1185">Reference proteome</keyword>
<organism evidence="2 3">
    <name type="scientific">Nonlabens dokdonensis</name>
    <dbReference type="NCBI Taxonomy" id="328515"/>
    <lineage>
        <taxon>Bacteria</taxon>
        <taxon>Pseudomonadati</taxon>
        <taxon>Bacteroidota</taxon>
        <taxon>Flavobacteriia</taxon>
        <taxon>Flavobacteriales</taxon>
        <taxon>Flavobacteriaceae</taxon>
        <taxon>Nonlabens</taxon>
    </lineage>
</organism>
<reference evidence="2 3" key="1">
    <citation type="submission" date="2018-06" db="EMBL/GenBank/DDBJ databases">
        <title>Genomic Encyclopedia of Archaeal and Bacterial Type Strains, Phase II (KMG-II): from individual species to whole genera.</title>
        <authorList>
            <person name="Goeker M."/>
        </authorList>
    </citation>
    <scope>NUCLEOTIDE SEQUENCE [LARGE SCALE GENOMIC DNA]</scope>
    <source>
        <strain evidence="2 3">DSM 17205</strain>
    </source>
</reference>
<gene>
    <name evidence="2" type="ORF">LX97_02099</name>
</gene>
<feature type="transmembrane region" description="Helical" evidence="1">
    <location>
        <begin position="27"/>
        <end position="50"/>
    </location>
</feature>